<evidence type="ECO:0000259" key="3">
    <source>
        <dbReference type="Pfam" id="PF25597"/>
    </source>
</evidence>
<feature type="compositionally biased region" description="Pro residues" evidence="1">
    <location>
        <begin position="919"/>
        <end position="933"/>
    </location>
</feature>
<sequence length="1062" mass="118762">MHKTILKQQYENFITLISEGLDKTYDRFQKLIIQLELNGEVISQEDANMKLLRSLPPAWNNIALIMRNKPGIETLSMDDLYNNLKVYEAEIKRKSSSGSNSHNVAFVSFENTSSINETVNVSHDIHAACSKEQPSASSYADDVMFSFFASQSNTLQLDNEDLESADNERRVVPVETPSSSLVVQDGLGVYDWSYQAKEGPTDFALMAHYSGSANSSNSKITKSRVYETFGSPVTILNTLDHLGKFDGKADEGFLVRYSVNSKAFRVFNSRTRKVEKNLHVKFLENKPNVAGNGPKWLFDIDSLKKSMNYEPVSVGNQSNGDACIQTDIHAGQASQEKAVIHEYNMLPFISSNPPLSLTIQSSDVNAGDQLGDVNACDIQSDVDEILRNDDVCQGNEVRIDSSTHAVNAASRSINTASNIIAAEADTNNLDSSIVVSPIPITRVHKDHPKEQVIGDPNLNTQIRRMINFSKETAMVSFINSWIEAIQEELLQFKLQDVWTLVDLPYGKRAIGSKWVFRNKLDERGIVIRNKARLIAQGHTHEKGIDYDEVFAPVAWIEAIRLFLAYASFKDFIVYQMDVKCAFLYGKIEEEVYVCQPPGFEDLDFQDNVYKVKKALYGLHQAPRAWYLTMWFIAILGYLASFRGLPVEIGNQSQDSYKPGRVFWGADEEISDGGSPRVIVYEYDGLSMLPVSPPSPDYIPGLKEPQTPPAPQDEDEHELMFIQPHDPDFVPEPIYPEYIQLEDEHILLAEEQQHPPVISPTTESPGYVVESDLEEGPEEYEKDEAEDGPVDYLKDGGDDGDDEDDGDSLGYDADNEDEDDGDEEEEEEQLAPADSVVIIPIDELGSPHEGTEPIISPPSTDTTTIRARITIRPQTSISLLPDAEVERLLAMPTPSPSPLTSLSPPSVGERLTRCMAPAALPLPPLPSSSYPPSPVERRDGIPESEQPPHKRLCLSTLGSRYEVGESSTRSRGVDYGFADTIEAEMRHREKVNTRVTEIAELHEHDTHDLYALLKDAQDGRTRISQWVNMDSQRVNLLMGDMMTLYETVWIVEEEAYAARDAWA</sequence>
<feature type="domain" description="Reverse transcriptase Ty1/copia-type" evidence="2">
    <location>
        <begin position="496"/>
        <end position="629"/>
    </location>
</feature>
<organism evidence="4">
    <name type="scientific">Tanacetum cinerariifolium</name>
    <name type="common">Dalmatian daisy</name>
    <name type="synonym">Chrysanthemum cinerariifolium</name>
    <dbReference type="NCBI Taxonomy" id="118510"/>
    <lineage>
        <taxon>Eukaryota</taxon>
        <taxon>Viridiplantae</taxon>
        <taxon>Streptophyta</taxon>
        <taxon>Embryophyta</taxon>
        <taxon>Tracheophyta</taxon>
        <taxon>Spermatophyta</taxon>
        <taxon>Magnoliopsida</taxon>
        <taxon>eudicotyledons</taxon>
        <taxon>Gunneridae</taxon>
        <taxon>Pentapetalae</taxon>
        <taxon>asterids</taxon>
        <taxon>campanulids</taxon>
        <taxon>Asterales</taxon>
        <taxon>Asteraceae</taxon>
        <taxon>Asteroideae</taxon>
        <taxon>Anthemideae</taxon>
        <taxon>Anthemidinae</taxon>
        <taxon>Tanacetum</taxon>
    </lineage>
</organism>
<feature type="domain" description="Retroviral polymerase SH3-like" evidence="3">
    <location>
        <begin position="240"/>
        <end position="286"/>
    </location>
</feature>
<evidence type="ECO:0000259" key="2">
    <source>
        <dbReference type="Pfam" id="PF07727"/>
    </source>
</evidence>
<feature type="compositionally biased region" description="Acidic residues" evidence="1">
    <location>
        <begin position="770"/>
        <end position="788"/>
    </location>
</feature>
<dbReference type="EMBL" id="BKCJ010010530">
    <property type="protein sequence ID" value="GEU91993.1"/>
    <property type="molecule type" value="Genomic_DNA"/>
</dbReference>
<dbReference type="Pfam" id="PF14223">
    <property type="entry name" value="Retrotran_gag_2"/>
    <property type="match status" value="1"/>
</dbReference>
<dbReference type="Pfam" id="PF07727">
    <property type="entry name" value="RVT_2"/>
    <property type="match status" value="1"/>
</dbReference>
<name>A0A6L2P0N7_TANCI</name>
<reference evidence="4" key="1">
    <citation type="journal article" date="2019" name="Sci. Rep.">
        <title>Draft genome of Tanacetum cinerariifolium, the natural source of mosquito coil.</title>
        <authorList>
            <person name="Yamashiro T."/>
            <person name="Shiraishi A."/>
            <person name="Satake H."/>
            <person name="Nakayama K."/>
        </authorList>
    </citation>
    <scope>NUCLEOTIDE SEQUENCE</scope>
</reference>
<proteinExistence type="predicted"/>
<evidence type="ECO:0000313" key="4">
    <source>
        <dbReference type="EMBL" id="GEU91993.1"/>
    </source>
</evidence>
<feature type="region of interest" description="Disordered" evidence="1">
    <location>
        <begin position="755"/>
        <end position="836"/>
    </location>
</feature>
<gene>
    <name evidence="4" type="ORF">Tci_063971</name>
</gene>
<feature type="region of interest" description="Disordered" evidence="1">
    <location>
        <begin position="916"/>
        <end position="949"/>
    </location>
</feature>
<dbReference type="Pfam" id="PF25597">
    <property type="entry name" value="SH3_retrovirus"/>
    <property type="match status" value="1"/>
</dbReference>
<accession>A0A6L2P0N7</accession>
<dbReference type="AlphaFoldDB" id="A0A6L2P0N7"/>
<protein>
    <submittedName>
        <fullName evidence="4">Putative ribonuclease H-like domain-containing protein</fullName>
    </submittedName>
</protein>
<dbReference type="InterPro" id="IPR057670">
    <property type="entry name" value="SH3_retrovirus"/>
</dbReference>
<comment type="caution">
    <text evidence="4">The sequence shown here is derived from an EMBL/GenBank/DDBJ whole genome shotgun (WGS) entry which is preliminary data.</text>
</comment>
<dbReference type="InterPro" id="IPR013103">
    <property type="entry name" value="RVT_2"/>
</dbReference>
<evidence type="ECO:0000256" key="1">
    <source>
        <dbReference type="SAM" id="MobiDB-lite"/>
    </source>
</evidence>
<feature type="compositionally biased region" description="Acidic residues" evidence="1">
    <location>
        <begin position="797"/>
        <end position="828"/>
    </location>
</feature>